<comment type="caution">
    <text evidence="3">The sequence shown here is derived from an EMBL/GenBank/DDBJ whole genome shotgun (WGS) entry which is preliminary data.</text>
</comment>
<dbReference type="AlphaFoldDB" id="A0A9X1Y4N2"/>
<evidence type="ECO:0008006" key="5">
    <source>
        <dbReference type="Google" id="ProtNLM"/>
    </source>
</evidence>
<evidence type="ECO:0000313" key="4">
    <source>
        <dbReference type="Proteomes" id="UP001139516"/>
    </source>
</evidence>
<evidence type="ECO:0000256" key="2">
    <source>
        <dbReference type="SAM" id="SignalP"/>
    </source>
</evidence>
<sequence>MLALALAASLLAPALPGGARAQGLAPDPGLPAEAPAGPNFAQRNIPAEATAEDGVVARERALTAGRRTAWERLAAEAGAAGRHLSDAQIEGLVDSIVIERERTSPTRYAGRITVNFNPNRARRALGGTAVAGGGGAGGGAAPSGPPRPAPASSTIEAEARYLSLAEWVDLQRRLRAAPDIASVSIVTVAVDAARLRLGLRAPAEAVAGSLQPAGVSLATGPAPGGWRVGIARIN</sequence>
<proteinExistence type="predicted"/>
<feature type="compositionally biased region" description="Gly residues" evidence="1">
    <location>
        <begin position="129"/>
        <end position="141"/>
    </location>
</feature>
<feature type="region of interest" description="Disordered" evidence="1">
    <location>
        <begin position="126"/>
        <end position="153"/>
    </location>
</feature>
<keyword evidence="2" id="KW-0732">Signal</keyword>
<reference evidence="3" key="1">
    <citation type="submission" date="2022-04" db="EMBL/GenBank/DDBJ databases">
        <title>Roseomonas acroporae sp. nov., isolated from coral Acropora digitifera.</title>
        <authorList>
            <person name="Sun H."/>
        </authorList>
    </citation>
    <scope>NUCLEOTIDE SEQUENCE</scope>
    <source>
        <strain evidence="3">NAR14</strain>
    </source>
</reference>
<protein>
    <recommendedName>
        <fullName evidence="5">DUF541 domain-containing protein</fullName>
    </recommendedName>
</protein>
<keyword evidence="4" id="KW-1185">Reference proteome</keyword>
<gene>
    <name evidence="3" type="ORF">M0638_01120</name>
</gene>
<evidence type="ECO:0000256" key="1">
    <source>
        <dbReference type="SAM" id="MobiDB-lite"/>
    </source>
</evidence>
<name>A0A9X1Y4N2_9PROT</name>
<feature type="chain" id="PRO_5040823281" description="DUF541 domain-containing protein" evidence="2">
    <location>
        <begin position="22"/>
        <end position="234"/>
    </location>
</feature>
<feature type="signal peptide" evidence="2">
    <location>
        <begin position="1"/>
        <end position="21"/>
    </location>
</feature>
<dbReference type="RefSeq" id="WP_248665108.1">
    <property type="nucleotide sequence ID" value="NZ_JALPRX010000004.1"/>
</dbReference>
<accession>A0A9X1Y4N2</accession>
<feature type="region of interest" description="Disordered" evidence="1">
    <location>
        <begin position="20"/>
        <end position="40"/>
    </location>
</feature>
<dbReference type="EMBL" id="JALPRX010000004">
    <property type="protein sequence ID" value="MCK8782980.1"/>
    <property type="molecule type" value="Genomic_DNA"/>
</dbReference>
<dbReference type="Proteomes" id="UP001139516">
    <property type="component" value="Unassembled WGS sequence"/>
</dbReference>
<organism evidence="3 4">
    <name type="scientific">Roseomonas acroporae</name>
    <dbReference type="NCBI Taxonomy" id="2937791"/>
    <lineage>
        <taxon>Bacteria</taxon>
        <taxon>Pseudomonadati</taxon>
        <taxon>Pseudomonadota</taxon>
        <taxon>Alphaproteobacteria</taxon>
        <taxon>Acetobacterales</taxon>
        <taxon>Roseomonadaceae</taxon>
        <taxon>Roseomonas</taxon>
    </lineage>
</organism>
<evidence type="ECO:0000313" key="3">
    <source>
        <dbReference type="EMBL" id="MCK8782980.1"/>
    </source>
</evidence>